<dbReference type="PANTHER" id="PTHR41317:SF1">
    <property type="entry name" value="PD-(D_E)XK NUCLEASE FAMILY TRANSPOSASE"/>
    <property type="match status" value="1"/>
</dbReference>
<proteinExistence type="predicted"/>
<dbReference type="NCBIfam" id="TIGR01784">
    <property type="entry name" value="T_den_put_tspse"/>
    <property type="match status" value="1"/>
</dbReference>
<protein>
    <submittedName>
        <fullName evidence="1">Putative transposase/invertase (TIGR01784 family)</fullName>
    </submittedName>
</protein>
<organism evidence="1 2">
    <name type="scientific">Bacillus thuringiensis</name>
    <dbReference type="NCBI Taxonomy" id="1428"/>
    <lineage>
        <taxon>Bacteria</taxon>
        <taxon>Bacillati</taxon>
        <taxon>Bacillota</taxon>
        <taxon>Bacilli</taxon>
        <taxon>Bacillales</taxon>
        <taxon>Bacillaceae</taxon>
        <taxon>Bacillus</taxon>
        <taxon>Bacillus cereus group</taxon>
    </lineage>
</organism>
<evidence type="ECO:0000313" key="1">
    <source>
        <dbReference type="EMBL" id="TCW46278.1"/>
    </source>
</evidence>
<comment type="caution">
    <text evidence="1">The sequence shown here is derived from an EMBL/GenBank/DDBJ whole genome shotgun (WGS) entry which is preliminary data.</text>
</comment>
<name>A0A4R4B1Q2_BACTU</name>
<sequence>MSTKLVNLRIDFAFKQLFGTKGNEEILTGFLNAILEESLDAPIVSLQLEDPHLHKSYEDDKLSILDLLATLDNGTQVNIEIQLRNTHDMVKRSLYYWSKLYTSQMQEGMPYRSLRKTITINLLDFILFSQDDSFHTIGQLWNPQKQQILSDDIEIHFVEIPKLVKQWREEKVNPWENAFVRWMLLLPAHEDEHLTQTLEEIAMNQDPILQKAMNKWENMSHDSSFRTAYEAREKLLLDEQAKLAHAREEGLEEGLEKGIQTGIQKGREEGIEQGKIQLIRGMHKNGMPLEDIAKFTGLSTEEIRKLLL</sequence>
<dbReference type="EMBL" id="SMDG01000028">
    <property type="protein sequence ID" value="TCW46278.1"/>
    <property type="molecule type" value="Genomic_DNA"/>
</dbReference>
<evidence type="ECO:0000313" key="2">
    <source>
        <dbReference type="Proteomes" id="UP000295285"/>
    </source>
</evidence>
<dbReference type="AlphaFoldDB" id="A0A4R4B1Q2"/>
<accession>A0A4R4B1Q2</accession>
<dbReference type="Proteomes" id="UP000295285">
    <property type="component" value="Unassembled WGS sequence"/>
</dbReference>
<gene>
    <name evidence="1" type="ORF">EC910_1282</name>
</gene>
<dbReference type="RefSeq" id="WP_075313426.1">
    <property type="nucleotide sequence ID" value="NZ_SMDF01000029.1"/>
</dbReference>
<dbReference type="PANTHER" id="PTHR41317">
    <property type="entry name" value="PD-(D_E)XK NUCLEASE FAMILY TRANSPOSASE"/>
    <property type="match status" value="1"/>
</dbReference>
<dbReference type="Pfam" id="PF12784">
    <property type="entry name" value="PDDEXK_2"/>
    <property type="match status" value="1"/>
</dbReference>
<reference evidence="1 2" key="1">
    <citation type="submission" date="2019-03" db="EMBL/GenBank/DDBJ databases">
        <title>Above-ground endophytic microbial communities from plants in different locations in the United States.</title>
        <authorList>
            <person name="Frank C."/>
        </authorList>
    </citation>
    <scope>NUCLEOTIDE SEQUENCE [LARGE SCALE GENOMIC DNA]</scope>
    <source>
        <strain evidence="1 2">LP_2_YM</strain>
    </source>
</reference>
<dbReference type="InterPro" id="IPR010106">
    <property type="entry name" value="RpnA"/>
</dbReference>